<dbReference type="InterPro" id="IPR036388">
    <property type="entry name" value="WH-like_DNA-bd_sf"/>
</dbReference>
<dbReference type="CDD" id="cd07725">
    <property type="entry name" value="TTHA1429-like_MBL-fold"/>
    <property type="match status" value="1"/>
</dbReference>
<dbReference type="PANTHER" id="PTHR23131">
    <property type="entry name" value="ENDORIBONUCLEASE LACTB2"/>
    <property type="match status" value="1"/>
</dbReference>
<evidence type="ECO:0000256" key="1">
    <source>
        <dbReference type="SAM" id="MobiDB-lite"/>
    </source>
</evidence>
<dbReference type="RefSeq" id="WP_184071180.1">
    <property type="nucleotide sequence ID" value="NZ_JACHNZ010000046.1"/>
</dbReference>
<keyword evidence="4" id="KW-1185">Reference proteome</keyword>
<name>A0A7W7B5Z3_9SPHN</name>
<evidence type="ECO:0000259" key="2">
    <source>
        <dbReference type="SMART" id="SM00849"/>
    </source>
</evidence>
<dbReference type="AlphaFoldDB" id="A0A7W7B5Z3"/>
<accession>A0A7W7B5Z3</accession>
<dbReference type="Gene3D" id="3.60.15.10">
    <property type="entry name" value="Ribonuclease Z/Hydroxyacylglutathione hydrolase-like"/>
    <property type="match status" value="1"/>
</dbReference>
<organism evidence="3 4">
    <name type="scientific">Sphingosinicella soli</name>
    <dbReference type="NCBI Taxonomy" id="333708"/>
    <lineage>
        <taxon>Bacteria</taxon>
        <taxon>Pseudomonadati</taxon>
        <taxon>Pseudomonadota</taxon>
        <taxon>Alphaproteobacteria</taxon>
        <taxon>Sphingomonadales</taxon>
        <taxon>Sphingosinicellaceae</taxon>
        <taxon>Sphingosinicella</taxon>
    </lineage>
</organism>
<protein>
    <submittedName>
        <fullName evidence="3">Glyoxylase-like metal-dependent hydrolase (Beta-lactamase superfamily II)</fullName>
    </submittedName>
</protein>
<comment type="caution">
    <text evidence="3">The sequence shown here is derived from an EMBL/GenBank/DDBJ whole genome shotgun (WGS) entry which is preliminary data.</text>
</comment>
<evidence type="ECO:0000313" key="3">
    <source>
        <dbReference type="EMBL" id="MBB4633512.1"/>
    </source>
</evidence>
<keyword evidence="3" id="KW-0378">Hydrolase</keyword>
<dbReference type="SMART" id="SM00849">
    <property type="entry name" value="Lactamase_B"/>
    <property type="match status" value="1"/>
</dbReference>
<dbReference type="EMBL" id="JACHNZ010000046">
    <property type="protein sequence ID" value="MBB4633512.1"/>
    <property type="molecule type" value="Genomic_DNA"/>
</dbReference>
<dbReference type="Pfam" id="PF21221">
    <property type="entry name" value="B_lactamase-like_C"/>
    <property type="match status" value="1"/>
</dbReference>
<dbReference type="SUPFAM" id="SSF56281">
    <property type="entry name" value="Metallo-hydrolase/oxidoreductase"/>
    <property type="match status" value="1"/>
</dbReference>
<dbReference type="Gene3D" id="1.10.10.10">
    <property type="entry name" value="Winged helix-like DNA-binding domain superfamily/Winged helix DNA-binding domain"/>
    <property type="match status" value="1"/>
</dbReference>
<dbReference type="PANTHER" id="PTHR23131:SF4">
    <property type="entry name" value="METALLO-BETA-LACTAMASE SUPERFAMILY POTEIN"/>
    <property type="match status" value="1"/>
</dbReference>
<gene>
    <name evidence="3" type="ORF">GGQ98_003151</name>
</gene>
<dbReference type="Pfam" id="PF00753">
    <property type="entry name" value="Lactamase_B"/>
    <property type="match status" value="1"/>
</dbReference>
<dbReference type="InterPro" id="IPR050662">
    <property type="entry name" value="Sec-metab_biosynth-thioest"/>
</dbReference>
<feature type="region of interest" description="Disordered" evidence="1">
    <location>
        <begin position="1"/>
        <end position="22"/>
    </location>
</feature>
<dbReference type="InterPro" id="IPR048933">
    <property type="entry name" value="B_lactamase-like_C"/>
</dbReference>
<evidence type="ECO:0000313" key="4">
    <source>
        <dbReference type="Proteomes" id="UP000566324"/>
    </source>
</evidence>
<dbReference type="InterPro" id="IPR001279">
    <property type="entry name" value="Metallo-B-lactamas"/>
</dbReference>
<reference evidence="3 4" key="1">
    <citation type="submission" date="2020-08" db="EMBL/GenBank/DDBJ databases">
        <title>Genomic Encyclopedia of Type Strains, Phase IV (KMG-IV): sequencing the most valuable type-strain genomes for metagenomic binning, comparative biology and taxonomic classification.</title>
        <authorList>
            <person name="Goeker M."/>
        </authorList>
    </citation>
    <scope>NUCLEOTIDE SEQUENCE [LARGE SCALE GENOMIC DNA]</scope>
    <source>
        <strain evidence="3 4">DSM 17328</strain>
    </source>
</reference>
<dbReference type="InterPro" id="IPR036866">
    <property type="entry name" value="RibonucZ/Hydroxyglut_hydro"/>
</dbReference>
<dbReference type="Proteomes" id="UP000566324">
    <property type="component" value="Unassembled WGS sequence"/>
</dbReference>
<feature type="domain" description="Metallo-beta-lactamase" evidence="2">
    <location>
        <begin position="65"/>
        <end position="282"/>
    </location>
</feature>
<dbReference type="GO" id="GO:0016787">
    <property type="term" value="F:hydrolase activity"/>
    <property type="evidence" value="ECO:0007669"/>
    <property type="project" value="UniProtKB-KW"/>
</dbReference>
<proteinExistence type="predicted"/>
<sequence>MTTATTAGSIGDASLADHAFPPDEGEERRGLFYPLGRWVPATGKLHEIAPGVFWLRMPLPMSLDHINLWVLDDGDGWAIVDTGLNTEESKSAWRDLLAGPLAGKPIRRVIVTHYHPDHLGLAGWLTHKSGAPLVMARTEYLMARMLTLDIADAPPEQVVDFYRAAGWPDASLDAFRGRGWGRFALAVSRLPSSFLRMAEGDVLRIGGRAWRVVVGRGHTPEHVCLVADEDGLMIAGDQVLPRITSNVSVYSTEPEADPLGDWLASIEKLRSLDHGLYVFPAHNEPFRGLHARLNQLEADHHRKLDALEIFIAEPKRVFDCFEVLFRRAIGEGDMMAATGEALAHLHYLERRGRAVRERTGGVDWFRAA</sequence>